<comment type="similarity">
    <text evidence="1">Belongs to the membrane fusion protein (MFP) (TC 8.A.1) family.</text>
</comment>
<dbReference type="InterPro" id="IPR058791">
    <property type="entry name" value="3HB_CusB"/>
</dbReference>
<dbReference type="PANTHER" id="PTHR30097:SF15">
    <property type="entry name" value="CATION EFFLUX SYSTEM PROTEIN CUSB"/>
    <property type="match status" value="1"/>
</dbReference>
<evidence type="ECO:0000313" key="9">
    <source>
        <dbReference type="Proteomes" id="UP000231632"/>
    </source>
</evidence>
<dbReference type="Pfam" id="PF13115">
    <property type="entry name" value="YtkA"/>
    <property type="match status" value="1"/>
</dbReference>
<feature type="domain" description="YtkA-like" evidence="3">
    <location>
        <begin position="47"/>
        <end position="129"/>
    </location>
</feature>
<organism evidence="8 9">
    <name type="scientific">Mariprofundus micogutta</name>
    <dbReference type="NCBI Taxonomy" id="1921010"/>
    <lineage>
        <taxon>Bacteria</taxon>
        <taxon>Pseudomonadati</taxon>
        <taxon>Pseudomonadota</taxon>
        <taxon>Candidatius Mariprofundia</taxon>
        <taxon>Mariprofundales</taxon>
        <taxon>Mariprofundaceae</taxon>
        <taxon>Mariprofundus</taxon>
    </lineage>
</organism>
<evidence type="ECO:0000256" key="2">
    <source>
        <dbReference type="ARBA" id="ARBA00022448"/>
    </source>
</evidence>
<name>A0A1L8CP65_9PROT</name>
<sequence length="489" mass="53982">MKRMMIFIPAILLMAVITAYWIQTKNADTEARPSNTANVASATFYDANPFKVRAVLKPETPKVGKNHVTIFVQDETGKPVSGATLKAVAVMPSMGSMPAMYAPAAMKESVAGKYEGEFTPTMSGSWPLAIDINAKGKKGSITFDLATGRKGLRCTTCGDQVTAIPGIIRVDPDRRQLIGVTTRHVKRKTLRVTIRAAGTIAYDETRLSDVSMKFNGWVGDIYADSIGKPITKGDVLFTVYSPELLAAQGEYLEALRRVHAKGGNRKGLLEAGRRRLSLWSMTPSQIRTLEKRGKAQDYVPILAPESGVVIEKQILTGSAFKTGQRLLRIANLSRVWVEAQVYDYELPLINTGMKVKVTLPDIQDREFEGKVDYIYPFMENDTRTARVRVVLDNTDGFLRPDMYAQVKLRVNMGKRLLVPESAVIYAGEARVVFLDIGDGRLQPRKIKTGQRNRHWIEVIGGLKAGDTVVTSGNFLIAAESKLKSGLAQW</sequence>
<dbReference type="InterPro" id="IPR013783">
    <property type="entry name" value="Ig-like_fold"/>
</dbReference>
<accession>A0A1L8CP65</accession>
<dbReference type="GO" id="GO:0015679">
    <property type="term" value="P:plasma membrane copper ion transport"/>
    <property type="evidence" value="ECO:0007669"/>
    <property type="project" value="TreeGrafter"/>
</dbReference>
<dbReference type="GO" id="GO:0046914">
    <property type="term" value="F:transition metal ion binding"/>
    <property type="evidence" value="ECO:0007669"/>
    <property type="project" value="TreeGrafter"/>
</dbReference>
<dbReference type="Pfam" id="PF25919">
    <property type="entry name" value="BSH_CusB"/>
    <property type="match status" value="1"/>
</dbReference>
<evidence type="ECO:0000259" key="5">
    <source>
        <dbReference type="Pfam" id="PF25919"/>
    </source>
</evidence>
<dbReference type="Gene3D" id="2.60.40.10">
    <property type="entry name" value="Immunoglobulins"/>
    <property type="match status" value="1"/>
</dbReference>
<protein>
    <submittedName>
        <fullName evidence="8">Membrane fusion protein, Cu(I)/Ag(I) efflux system</fullName>
    </submittedName>
</protein>
<evidence type="ECO:0000259" key="4">
    <source>
        <dbReference type="Pfam" id="PF25869"/>
    </source>
</evidence>
<dbReference type="GO" id="GO:0060003">
    <property type="term" value="P:copper ion export"/>
    <property type="evidence" value="ECO:0007669"/>
    <property type="project" value="TreeGrafter"/>
</dbReference>
<evidence type="ECO:0000259" key="7">
    <source>
        <dbReference type="Pfam" id="PF25975"/>
    </source>
</evidence>
<keyword evidence="2" id="KW-0813">Transport</keyword>
<dbReference type="FunFam" id="2.40.30.170:FF:000010">
    <property type="entry name" value="Efflux RND transporter periplasmic adaptor subunit"/>
    <property type="match status" value="1"/>
</dbReference>
<dbReference type="InterPro" id="IPR058649">
    <property type="entry name" value="CzcB_C"/>
</dbReference>
<reference evidence="8 9" key="1">
    <citation type="journal article" date="2017" name="Arch. Microbiol.">
        <title>Mariprofundus micogutta sp. nov., a novel iron-oxidizing zetaproteobacterium isolated from a deep-sea hydrothermal field at the Bayonnaise knoll of the Izu-Ogasawara arc, and a description of Mariprofundales ord. nov. and Zetaproteobacteria classis nov.</title>
        <authorList>
            <person name="Makita H."/>
            <person name="Tanaka E."/>
            <person name="Mitsunobu S."/>
            <person name="Miyazaki M."/>
            <person name="Nunoura T."/>
            <person name="Uematsu K."/>
            <person name="Takaki Y."/>
            <person name="Nishi S."/>
            <person name="Shimamura S."/>
            <person name="Takai K."/>
        </authorList>
    </citation>
    <scope>NUCLEOTIDE SEQUENCE [LARGE SCALE GENOMIC DNA]</scope>
    <source>
        <strain evidence="8 9">ET2</strain>
    </source>
</reference>
<dbReference type="Pfam" id="PF25869">
    <property type="entry name" value="3HB_CusB"/>
    <property type="match status" value="1"/>
</dbReference>
<dbReference type="InterPro" id="IPR051909">
    <property type="entry name" value="MFP_Cation_Efflux"/>
</dbReference>
<dbReference type="Gene3D" id="2.40.420.20">
    <property type="match status" value="1"/>
</dbReference>
<feature type="domain" description="CzcB-like C-terminal circularly permuted SH3-like" evidence="7">
    <location>
        <begin position="417"/>
        <end position="476"/>
    </location>
</feature>
<evidence type="ECO:0000259" key="3">
    <source>
        <dbReference type="Pfam" id="PF13115"/>
    </source>
</evidence>
<gene>
    <name evidence="8" type="ORF">MMIC_P1645</name>
</gene>
<dbReference type="Gene3D" id="2.40.30.170">
    <property type="match status" value="1"/>
</dbReference>
<dbReference type="Pfam" id="PF25975">
    <property type="entry name" value="CzcB_C"/>
    <property type="match status" value="1"/>
</dbReference>
<dbReference type="InterPro" id="IPR032693">
    <property type="entry name" value="YtkA-like_dom"/>
</dbReference>
<dbReference type="RefSeq" id="WP_143144921.1">
    <property type="nucleotide sequence ID" value="NZ_BDFD01000013.1"/>
</dbReference>
<dbReference type="OrthoDB" id="9806939at2"/>
<evidence type="ECO:0000256" key="1">
    <source>
        <dbReference type="ARBA" id="ARBA00009477"/>
    </source>
</evidence>
<evidence type="ECO:0000259" key="6">
    <source>
        <dbReference type="Pfam" id="PF25954"/>
    </source>
</evidence>
<proteinExistence type="inferred from homology"/>
<dbReference type="Gene3D" id="6.10.140.730">
    <property type="match status" value="1"/>
</dbReference>
<dbReference type="GO" id="GO:0030288">
    <property type="term" value="C:outer membrane-bounded periplasmic space"/>
    <property type="evidence" value="ECO:0007669"/>
    <property type="project" value="TreeGrafter"/>
</dbReference>
<dbReference type="InterPro" id="IPR058790">
    <property type="entry name" value="BSH_CusB"/>
</dbReference>
<dbReference type="AlphaFoldDB" id="A0A1L8CP65"/>
<dbReference type="GO" id="GO:0016020">
    <property type="term" value="C:membrane"/>
    <property type="evidence" value="ECO:0007669"/>
    <property type="project" value="InterPro"/>
</dbReference>
<dbReference type="STRING" id="1921010.MMIC_P1645"/>
<evidence type="ECO:0000313" key="8">
    <source>
        <dbReference type="EMBL" id="GAV20673.1"/>
    </source>
</evidence>
<feature type="domain" description="CusB-like three alpha-helical bundle" evidence="4">
    <location>
        <begin position="243"/>
        <end position="296"/>
    </location>
</feature>
<dbReference type="Pfam" id="PF25954">
    <property type="entry name" value="Beta-barrel_RND_2"/>
    <property type="match status" value="1"/>
</dbReference>
<feature type="domain" description="CusB-like beta-barrel" evidence="6">
    <location>
        <begin position="334"/>
        <end position="409"/>
    </location>
</feature>
<dbReference type="NCBIfam" id="TIGR01730">
    <property type="entry name" value="RND_mfp"/>
    <property type="match status" value="1"/>
</dbReference>
<dbReference type="InterPro" id="IPR006143">
    <property type="entry name" value="RND_pump_MFP"/>
</dbReference>
<comment type="caution">
    <text evidence="8">The sequence shown here is derived from an EMBL/GenBank/DDBJ whole genome shotgun (WGS) entry which is preliminary data.</text>
</comment>
<dbReference type="Proteomes" id="UP000231632">
    <property type="component" value="Unassembled WGS sequence"/>
</dbReference>
<dbReference type="InterPro" id="IPR058792">
    <property type="entry name" value="Beta-barrel_RND_2"/>
</dbReference>
<dbReference type="EMBL" id="BDFD01000013">
    <property type="protein sequence ID" value="GAV20673.1"/>
    <property type="molecule type" value="Genomic_DNA"/>
</dbReference>
<dbReference type="GO" id="GO:0022857">
    <property type="term" value="F:transmembrane transporter activity"/>
    <property type="evidence" value="ECO:0007669"/>
    <property type="project" value="InterPro"/>
</dbReference>
<dbReference type="SUPFAM" id="SSF111369">
    <property type="entry name" value="HlyD-like secretion proteins"/>
    <property type="match status" value="1"/>
</dbReference>
<dbReference type="PANTHER" id="PTHR30097">
    <property type="entry name" value="CATION EFFLUX SYSTEM PROTEIN CUSB"/>
    <property type="match status" value="1"/>
</dbReference>
<keyword evidence="9" id="KW-1185">Reference proteome</keyword>
<feature type="domain" description="CusB-like barrel-sandwich hybrid" evidence="5">
    <location>
        <begin position="210"/>
        <end position="330"/>
    </location>
</feature>